<feature type="domain" description="Beta-hexosaminidase bacterial type N-terminal" evidence="7">
    <location>
        <begin position="7"/>
        <end position="124"/>
    </location>
</feature>
<dbReference type="Gene3D" id="3.20.20.80">
    <property type="entry name" value="Glycosidases"/>
    <property type="match status" value="1"/>
</dbReference>
<evidence type="ECO:0000313" key="9">
    <source>
        <dbReference type="Proteomes" id="UP000517916"/>
    </source>
</evidence>
<dbReference type="InterPro" id="IPR017853">
    <property type="entry name" value="GH"/>
</dbReference>
<evidence type="ECO:0000259" key="7">
    <source>
        <dbReference type="Pfam" id="PF02838"/>
    </source>
</evidence>
<keyword evidence="9" id="KW-1185">Reference proteome</keyword>
<gene>
    <name evidence="8" type="ORF">BC739_008334</name>
</gene>
<dbReference type="PANTHER" id="PTHR22600:SF57">
    <property type="entry name" value="BETA-N-ACETYLHEXOSAMINIDASE"/>
    <property type="match status" value="1"/>
</dbReference>
<accession>A0ABR6BWV3</accession>
<dbReference type="Pfam" id="PF00728">
    <property type="entry name" value="Glyco_hydro_20"/>
    <property type="match status" value="1"/>
</dbReference>
<dbReference type="InterPro" id="IPR025705">
    <property type="entry name" value="Beta_hexosaminidase_sua/sub"/>
</dbReference>
<comment type="catalytic activity">
    <reaction evidence="1">
        <text>Hydrolysis of terminal non-reducing N-acetyl-D-hexosamine residues in N-acetyl-beta-D-hexosaminides.</text>
        <dbReference type="EC" id="3.2.1.52"/>
    </reaction>
</comment>
<dbReference type="InterPro" id="IPR015883">
    <property type="entry name" value="Glyco_hydro_20_cat"/>
</dbReference>
<keyword evidence="4 8" id="KW-0378">Hydrolase</keyword>
<comment type="similarity">
    <text evidence="2">Belongs to the glycosyl hydrolase 20 family.</text>
</comment>
<dbReference type="EMBL" id="JACJID010000008">
    <property type="protein sequence ID" value="MBA8931087.1"/>
    <property type="molecule type" value="Genomic_DNA"/>
</dbReference>
<dbReference type="PIRSF" id="PIRSF001093">
    <property type="entry name" value="B-hxosamndse_ab_euk"/>
    <property type="match status" value="1"/>
</dbReference>
<dbReference type="PRINTS" id="PR00738">
    <property type="entry name" value="GLHYDRLASE20"/>
</dbReference>
<dbReference type="GO" id="GO:0004563">
    <property type="term" value="F:beta-N-acetylhexosaminidase activity"/>
    <property type="evidence" value="ECO:0007669"/>
    <property type="project" value="UniProtKB-EC"/>
</dbReference>
<organism evidence="8 9">
    <name type="scientific">Kutzneria viridogrisea</name>
    <dbReference type="NCBI Taxonomy" id="47990"/>
    <lineage>
        <taxon>Bacteria</taxon>
        <taxon>Bacillati</taxon>
        <taxon>Actinomycetota</taxon>
        <taxon>Actinomycetes</taxon>
        <taxon>Pseudonocardiales</taxon>
        <taxon>Pseudonocardiaceae</taxon>
        <taxon>Kutzneria</taxon>
    </lineage>
</organism>
<evidence type="ECO:0000256" key="1">
    <source>
        <dbReference type="ARBA" id="ARBA00001231"/>
    </source>
</evidence>
<dbReference type="Gene3D" id="3.30.379.10">
    <property type="entry name" value="Chitobiase/beta-hexosaminidase domain 2-like"/>
    <property type="match status" value="1"/>
</dbReference>
<evidence type="ECO:0000256" key="3">
    <source>
        <dbReference type="ARBA" id="ARBA00012663"/>
    </source>
</evidence>
<protein>
    <recommendedName>
        <fullName evidence="3">beta-N-acetylhexosaminidase</fullName>
        <ecNumber evidence="3">3.2.1.52</ecNumber>
    </recommendedName>
</protein>
<dbReference type="InterPro" id="IPR029018">
    <property type="entry name" value="Hex-like_dom2"/>
</dbReference>
<sequence length="515" mass="56622">MSGFDVLLPKPSSVDEHPGVFVLGRSATLGGDAQAVSWLREVLGAATGFALAPSTTPDIAVNVVSTVDGYQISVSPESVVVTAGDEASAFHAAQTLRQLLGPQAFRAANVHSGQWEIPCGVVTDRPRFGWRGCLLDVARHFMPKDGLLRFIDLLAAHKLNVLHLHLTDDQGWRFEVKRYPRLTEVGAWRAGSRVGAHRDNVHDGRPHGGFYTQDDLREVVAYAARRHITVVPEIDIPGHSQAAIAAYPELGNLGTELPVWPLWGINENVLNTKESTVDFFRDVFDELVEVFPSEVICLGGDEVPTVQWTEERAEELGVQGVAGLHGWFIRQIADHLAKRGRRAMGWDEITEVGPLPDGVIVTSWRGEEAGIAAAQAGYEVVMCPEQKVYLDHRESDREDEPIPVGEVHTTADVYEYEPVPAELTGGATARVLGAQAQVWTEHLDSPRRVDYAAFPRLAAFAEVVWSSRAGKDTDEFLRRLAEHHLPRLDALGVEYRPLAGPHPWQTRPGVPGRPR</sequence>
<proteinExistence type="inferred from homology"/>
<dbReference type="Pfam" id="PF02838">
    <property type="entry name" value="Glyco_hydro_20b"/>
    <property type="match status" value="1"/>
</dbReference>
<name>A0ABR6BWV3_9PSEU</name>
<comment type="caution">
    <text evidence="8">The sequence shown here is derived from an EMBL/GenBank/DDBJ whole genome shotgun (WGS) entry which is preliminary data.</text>
</comment>
<evidence type="ECO:0000256" key="2">
    <source>
        <dbReference type="ARBA" id="ARBA00006285"/>
    </source>
</evidence>
<dbReference type="EC" id="3.2.1.52" evidence="3"/>
<dbReference type="Proteomes" id="UP000517916">
    <property type="component" value="Unassembled WGS sequence"/>
</dbReference>
<feature type="domain" description="Glycoside hydrolase family 20 catalytic" evidence="6">
    <location>
        <begin position="128"/>
        <end position="467"/>
    </location>
</feature>
<dbReference type="RefSeq" id="WP_182840217.1">
    <property type="nucleotide sequence ID" value="NZ_BAAABQ010000097.1"/>
</dbReference>
<keyword evidence="5 8" id="KW-0326">Glycosidase</keyword>
<dbReference type="SUPFAM" id="SSF55545">
    <property type="entry name" value="beta-N-acetylhexosaminidase-like domain"/>
    <property type="match status" value="1"/>
</dbReference>
<reference evidence="8 9" key="1">
    <citation type="submission" date="2020-08" db="EMBL/GenBank/DDBJ databases">
        <title>Genomic Encyclopedia of Archaeal and Bacterial Type Strains, Phase II (KMG-II): from individual species to whole genera.</title>
        <authorList>
            <person name="Goeker M."/>
        </authorList>
    </citation>
    <scope>NUCLEOTIDE SEQUENCE [LARGE SCALE GENOMIC DNA]</scope>
    <source>
        <strain evidence="8 9">DSM 43850</strain>
    </source>
</reference>
<dbReference type="SUPFAM" id="SSF51445">
    <property type="entry name" value="(Trans)glycosidases"/>
    <property type="match status" value="1"/>
</dbReference>
<evidence type="ECO:0000256" key="4">
    <source>
        <dbReference type="ARBA" id="ARBA00022801"/>
    </source>
</evidence>
<evidence type="ECO:0000313" key="8">
    <source>
        <dbReference type="EMBL" id="MBA8931087.1"/>
    </source>
</evidence>
<evidence type="ECO:0000259" key="6">
    <source>
        <dbReference type="Pfam" id="PF00728"/>
    </source>
</evidence>
<dbReference type="InterPro" id="IPR015882">
    <property type="entry name" value="HEX_bac_N"/>
</dbReference>
<evidence type="ECO:0000256" key="5">
    <source>
        <dbReference type="ARBA" id="ARBA00023295"/>
    </source>
</evidence>
<dbReference type="CDD" id="cd06563">
    <property type="entry name" value="GH20_chitobiase-like"/>
    <property type="match status" value="1"/>
</dbReference>
<dbReference type="PANTHER" id="PTHR22600">
    <property type="entry name" value="BETA-HEXOSAMINIDASE"/>
    <property type="match status" value="1"/>
</dbReference>